<dbReference type="InParanoid" id="A7E6W5"/>
<keyword evidence="3" id="KW-1185">Reference proteome</keyword>
<dbReference type="Proteomes" id="UP000001312">
    <property type="component" value="Unassembled WGS sequence"/>
</dbReference>
<dbReference type="AlphaFoldDB" id="A7E6W5"/>
<evidence type="ECO:0000313" key="3">
    <source>
        <dbReference type="Proteomes" id="UP000001312"/>
    </source>
</evidence>
<dbReference type="EMBL" id="CH476621">
    <property type="protein sequence ID" value="EDN91637.1"/>
    <property type="molecule type" value="Genomic_DNA"/>
</dbReference>
<protein>
    <submittedName>
        <fullName evidence="2">Uncharacterized protein</fullName>
    </submittedName>
</protein>
<sequence length="108" mass="12540">MTPNALFAHKGEKENQNQNARQSGRYTSKTETLKKGISHDLFLNLANSDQIDIIMIQKPYIYKDIVDLKNDYMNPINHSSRVASLLGNRYNKENHQNTPLLQNLHFNR</sequence>
<name>A7E6W5_SCLS1</name>
<reference evidence="3" key="1">
    <citation type="journal article" date="2011" name="PLoS Genet.">
        <title>Genomic analysis of the necrotrophic fungal pathogens Sclerotinia sclerotiorum and Botrytis cinerea.</title>
        <authorList>
            <person name="Amselem J."/>
            <person name="Cuomo C.A."/>
            <person name="van Kan J.A."/>
            <person name="Viaud M."/>
            <person name="Benito E.P."/>
            <person name="Couloux A."/>
            <person name="Coutinho P.M."/>
            <person name="de Vries R.P."/>
            <person name="Dyer P.S."/>
            <person name="Fillinger S."/>
            <person name="Fournier E."/>
            <person name="Gout L."/>
            <person name="Hahn M."/>
            <person name="Kohn L."/>
            <person name="Lapalu N."/>
            <person name="Plummer K.M."/>
            <person name="Pradier J.M."/>
            <person name="Quevillon E."/>
            <person name="Sharon A."/>
            <person name="Simon A."/>
            <person name="ten Have A."/>
            <person name="Tudzynski B."/>
            <person name="Tudzynski P."/>
            <person name="Wincker P."/>
            <person name="Andrew M."/>
            <person name="Anthouard V."/>
            <person name="Beever R.E."/>
            <person name="Beffa R."/>
            <person name="Benoit I."/>
            <person name="Bouzid O."/>
            <person name="Brault B."/>
            <person name="Chen Z."/>
            <person name="Choquer M."/>
            <person name="Collemare J."/>
            <person name="Cotton P."/>
            <person name="Danchin E.G."/>
            <person name="Da Silva C."/>
            <person name="Gautier A."/>
            <person name="Giraud C."/>
            <person name="Giraud T."/>
            <person name="Gonzalez C."/>
            <person name="Grossetete S."/>
            <person name="Guldener U."/>
            <person name="Henrissat B."/>
            <person name="Howlett B.J."/>
            <person name="Kodira C."/>
            <person name="Kretschmer M."/>
            <person name="Lappartient A."/>
            <person name="Leroch M."/>
            <person name="Levis C."/>
            <person name="Mauceli E."/>
            <person name="Neuveglise C."/>
            <person name="Oeser B."/>
            <person name="Pearson M."/>
            <person name="Poulain J."/>
            <person name="Poussereau N."/>
            <person name="Quesneville H."/>
            <person name="Rascle C."/>
            <person name="Schumacher J."/>
            <person name="Segurens B."/>
            <person name="Sexton A."/>
            <person name="Silva E."/>
            <person name="Sirven C."/>
            <person name="Soanes D.M."/>
            <person name="Talbot N.J."/>
            <person name="Templeton M."/>
            <person name="Yandava C."/>
            <person name="Yarden O."/>
            <person name="Zeng Q."/>
            <person name="Rollins J.A."/>
            <person name="Lebrun M.H."/>
            <person name="Dickman M."/>
        </authorList>
    </citation>
    <scope>NUCLEOTIDE SEQUENCE [LARGE SCALE GENOMIC DNA]</scope>
    <source>
        <strain evidence="3">ATCC 18683 / 1980 / Ss-1</strain>
    </source>
</reference>
<dbReference type="GeneID" id="5494768"/>
<organism evidence="2 3">
    <name type="scientific">Sclerotinia sclerotiorum (strain ATCC 18683 / 1980 / Ss-1)</name>
    <name type="common">White mold</name>
    <name type="synonym">Whetzelinia sclerotiorum</name>
    <dbReference type="NCBI Taxonomy" id="665079"/>
    <lineage>
        <taxon>Eukaryota</taxon>
        <taxon>Fungi</taxon>
        <taxon>Dikarya</taxon>
        <taxon>Ascomycota</taxon>
        <taxon>Pezizomycotina</taxon>
        <taxon>Leotiomycetes</taxon>
        <taxon>Helotiales</taxon>
        <taxon>Sclerotiniaceae</taxon>
        <taxon>Sclerotinia</taxon>
    </lineage>
</organism>
<proteinExistence type="predicted"/>
<gene>
    <name evidence="2" type="ORF">SS1G_01041</name>
</gene>
<accession>A7E6W5</accession>
<dbReference type="RefSeq" id="XP_001598951.1">
    <property type="nucleotide sequence ID" value="XM_001598901.1"/>
</dbReference>
<dbReference type="KEGG" id="ssl:SS1G_01041"/>
<feature type="region of interest" description="Disordered" evidence="1">
    <location>
        <begin position="1"/>
        <end position="30"/>
    </location>
</feature>
<dbReference type="HOGENOM" id="CLU_2198571_0_0_1"/>
<evidence type="ECO:0000313" key="2">
    <source>
        <dbReference type="EMBL" id="EDN91637.1"/>
    </source>
</evidence>
<feature type="compositionally biased region" description="Polar residues" evidence="1">
    <location>
        <begin position="16"/>
        <end position="30"/>
    </location>
</feature>
<evidence type="ECO:0000256" key="1">
    <source>
        <dbReference type="SAM" id="MobiDB-lite"/>
    </source>
</evidence>